<dbReference type="PANTHER" id="PTHR43539:SF68">
    <property type="entry name" value="FLAVIN-BINDING MONOOXYGENASE-LIKE PROTEIN (AFU_ORTHOLOGUE AFUA_4G09220)"/>
    <property type="match status" value="1"/>
</dbReference>
<dbReference type="PANTHER" id="PTHR43539">
    <property type="entry name" value="FLAVIN-BINDING MONOOXYGENASE-LIKE PROTEIN (AFU_ORTHOLOGUE AFUA_4G09220)"/>
    <property type="match status" value="1"/>
</dbReference>
<dbReference type="GO" id="GO:0050660">
    <property type="term" value="F:flavin adenine dinucleotide binding"/>
    <property type="evidence" value="ECO:0007669"/>
    <property type="project" value="TreeGrafter"/>
</dbReference>
<dbReference type="SUPFAM" id="SSF51905">
    <property type="entry name" value="FAD/NAD(P)-binding domain"/>
    <property type="match status" value="2"/>
</dbReference>
<dbReference type="Pfam" id="PF13738">
    <property type="entry name" value="Pyr_redox_3"/>
    <property type="match status" value="1"/>
</dbReference>
<protein>
    <recommendedName>
        <fullName evidence="4">Flavin-containing monooxygenase</fullName>
    </recommendedName>
</protein>
<dbReference type="Gene3D" id="3.50.50.60">
    <property type="entry name" value="FAD/NAD(P)-binding domain"/>
    <property type="match status" value="1"/>
</dbReference>
<evidence type="ECO:0000256" key="1">
    <source>
        <dbReference type="ARBA" id="ARBA00023002"/>
    </source>
</evidence>
<dbReference type="AlphaFoldDB" id="A0AAD6NF81"/>
<evidence type="ECO:0008006" key="4">
    <source>
        <dbReference type="Google" id="ProtNLM"/>
    </source>
</evidence>
<dbReference type="EMBL" id="JAQGDS010000017">
    <property type="protein sequence ID" value="KAJ6255862.1"/>
    <property type="molecule type" value="Genomic_DNA"/>
</dbReference>
<gene>
    <name evidence="2" type="ORF">Dda_9321</name>
</gene>
<accession>A0AAD6NF81</accession>
<keyword evidence="1" id="KW-0560">Oxidoreductase</keyword>
<sequence>MATGTRSCPLKPVNLPTFDLEDPPDPTTFDLMQIVSDYLARLKETIKDPTVANLENVMFSDGFWRDHLFFSWDLRTLQGVEKVSAYLSSDPLACEQLYNGRFAAPTDNPKRYPMLDRIDPSTYTITAYVELESEFRVGEGVVRLFLDTERNWKVAFTIFTALTSMKDFPETVGPNRPFGVYPGDQNGDQRNWRERLIDTYNFTDGPPAVLIVGAGQAGLSVAARLKQFDIKVLVIDKNVRVGDNWRKRYDSLVLHDPVWYDHLPYLPFPKTWPIFTPKDKMGDWLERYAIAMEIPVWLETTVSASDYDKRTGKWTVTLRRTDRYFTITPRHVVWCTGHSSEPNVPTLDYSKSYMGSIVHSSVWAKPERLKGRSVIIVGAGNTAFDIAQSLVAAGALPTIVQRSTTCVISSNIGLPMLLGPLYAEDGPDAEEADLLAFSLPNAVLKAYHVSATTCLRAMDKDGPMLAALCQKGLWLDGGPDDAGLVFKYFEQGGGFYIDTGAAALIANGRIRIRNKSIKECTCTGVRLSDGEPLKADEIVLATGYQSMDVSAGMIFPCVKGSIGEATGFDEEGEFRTMFRDSGHPGFWLMGMNLANCRYYSRVLALRIAAEVFAATRPKYADFDGLNRRC</sequence>
<dbReference type="InterPro" id="IPR050982">
    <property type="entry name" value="Auxin_biosynth/cation_transpt"/>
</dbReference>
<name>A0AAD6NF81_DREDA</name>
<organism evidence="2 3">
    <name type="scientific">Drechslerella dactyloides</name>
    <name type="common">Nematode-trapping fungus</name>
    <name type="synonym">Arthrobotrys dactyloides</name>
    <dbReference type="NCBI Taxonomy" id="74499"/>
    <lineage>
        <taxon>Eukaryota</taxon>
        <taxon>Fungi</taxon>
        <taxon>Dikarya</taxon>
        <taxon>Ascomycota</taxon>
        <taxon>Pezizomycotina</taxon>
        <taxon>Orbiliomycetes</taxon>
        <taxon>Orbiliales</taxon>
        <taxon>Orbiliaceae</taxon>
        <taxon>Drechslerella</taxon>
    </lineage>
</organism>
<evidence type="ECO:0000313" key="2">
    <source>
        <dbReference type="EMBL" id="KAJ6255862.1"/>
    </source>
</evidence>
<proteinExistence type="predicted"/>
<dbReference type="GO" id="GO:0004497">
    <property type="term" value="F:monooxygenase activity"/>
    <property type="evidence" value="ECO:0007669"/>
    <property type="project" value="TreeGrafter"/>
</dbReference>
<keyword evidence="3" id="KW-1185">Reference proteome</keyword>
<reference evidence="2" key="1">
    <citation type="submission" date="2023-01" db="EMBL/GenBank/DDBJ databases">
        <title>The chitinases involved in constricting ring structure development in the nematode-trapping fungus Drechslerella dactyloides.</title>
        <authorList>
            <person name="Wang R."/>
            <person name="Zhang L."/>
            <person name="Tang P."/>
            <person name="Li S."/>
            <person name="Liang L."/>
        </authorList>
    </citation>
    <scope>NUCLEOTIDE SEQUENCE</scope>
    <source>
        <strain evidence="2">YMF1.00031</strain>
    </source>
</reference>
<dbReference type="Proteomes" id="UP001221413">
    <property type="component" value="Unassembled WGS sequence"/>
</dbReference>
<evidence type="ECO:0000313" key="3">
    <source>
        <dbReference type="Proteomes" id="UP001221413"/>
    </source>
</evidence>
<dbReference type="InterPro" id="IPR036188">
    <property type="entry name" value="FAD/NAD-bd_sf"/>
</dbReference>
<dbReference type="PRINTS" id="PR00419">
    <property type="entry name" value="ADXRDTASE"/>
</dbReference>
<comment type="caution">
    <text evidence="2">The sequence shown here is derived from an EMBL/GenBank/DDBJ whole genome shotgun (WGS) entry which is preliminary data.</text>
</comment>